<comment type="similarity">
    <text evidence="1">Belongs to the ribose-phosphate pyrophosphokinase family.</text>
</comment>
<dbReference type="OMA" id="HYAYARS"/>
<dbReference type="CDD" id="cd06223">
    <property type="entry name" value="PRTases_typeI"/>
    <property type="match status" value="1"/>
</dbReference>
<keyword evidence="4" id="KW-1185">Reference proteome</keyword>
<dbReference type="NCBIfam" id="TIGR01251">
    <property type="entry name" value="ribP_PPkin"/>
    <property type="match status" value="1"/>
</dbReference>
<dbReference type="RefSeq" id="XP_011204086.1">
    <property type="nucleotide sequence ID" value="XM_011205784.4"/>
</dbReference>
<keyword evidence="2" id="KW-0545">Nucleotide biosynthesis</keyword>
<dbReference type="GeneID" id="105226763"/>
<dbReference type="InterPro" id="IPR029099">
    <property type="entry name" value="Pribosyltran_N"/>
</dbReference>
<dbReference type="GO" id="GO:0002189">
    <property type="term" value="C:ribose phosphate diphosphokinase complex"/>
    <property type="evidence" value="ECO:0007669"/>
    <property type="project" value="TreeGrafter"/>
</dbReference>
<feature type="domain" description="Ribose-phosphate pyrophosphokinase N-terminal" evidence="3">
    <location>
        <begin position="28"/>
        <end position="143"/>
    </location>
</feature>
<dbReference type="AlphaFoldDB" id="A0A6I9VKB0"/>
<protein>
    <submittedName>
        <fullName evidence="5">Phosphoribosyl pyrophosphate synthase-associated protein 2 isoform X2</fullName>
    </submittedName>
</protein>
<proteinExistence type="inferred from homology"/>
<dbReference type="PANTHER" id="PTHR10210:SF53">
    <property type="entry name" value="GH23275P"/>
    <property type="match status" value="1"/>
</dbReference>
<dbReference type="Gene3D" id="3.40.50.2020">
    <property type="match status" value="2"/>
</dbReference>
<reference evidence="5" key="1">
    <citation type="submission" date="2025-08" db="UniProtKB">
        <authorList>
            <consortium name="RefSeq"/>
        </authorList>
    </citation>
    <scope>IDENTIFICATION</scope>
    <source>
        <tissue evidence="5">Adult</tissue>
    </source>
</reference>
<dbReference type="GO" id="GO:0005524">
    <property type="term" value="F:ATP binding"/>
    <property type="evidence" value="ECO:0007669"/>
    <property type="project" value="TreeGrafter"/>
</dbReference>
<dbReference type="GO" id="GO:0004749">
    <property type="term" value="F:ribose phosphate diphosphokinase activity"/>
    <property type="evidence" value="ECO:0007669"/>
    <property type="project" value="TreeGrafter"/>
</dbReference>
<evidence type="ECO:0000256" key="2">
    <source>
        <dbReference type="ARBA" id="ARBA00022727"/>
    </source>
</evidence>
<dbReference type="KEGG" id="bdr:105226763"/>
<dbReference type="SMART" id="SM01400">
    <property type="entry name" value="Pribosyltran_N"/>
    <property type="match status" value="1"/>
</dbReference>
<name>A0A6I9VKB0_BACDO</name>
<dbReference type="GO" id="GO:0000287">
    <property type="term" value="F:magnesium ion binding"/>
    <property type="evidence" value="ECO:0007669"/>
    <property type="project" value="InterPro"/>
</dbReference>
<sequence>MIVWNRLGSVRPPKRCRSEMDTSSASDIVLIHGNSHPDLANKVAERMGIKSGGCSVFHKTNRETMVEIGDSVRGKDIYIIQTGTKDANNNIMELLIMAYACRTSSARSIVGVIPYLPYSKQCKMRKRGCIVSKLLAKMLCTSGLTHIITMDLHQKEIQGFFDIPVDNLRASPFLLQYIQESIPDYRNSVIVARNPNSAKKATSYAERLRLAIAVIHGEQKEAESDEVDGRYSPPPVSTYSDLIGNTVEMCSCSPSNSRARTISVSVGVPEHPPKVKPPLTIVGDVKGRIAIMVDDLIDDVQAFVDAAALLKENGACKIYLLATHGLLSSDAPRLIEESSIDEVVVTNTIPHEIQKLQCHKIKTIDISILIAEAIRRIHNKESMSYLFRNVTLED</sequence>
<gene>
    <name evidence="5" type="primary">LOC105226763</name>
</gene>
<dbReference type="SUPFAM" id="SSF53271">
    <property type="entry name" value="PRTase-like"/>
    <property type="match status" value="2"/>
</dbReference>
<dbReference type="OrthoDB" id="413572at2759"/>
<dbReference type="InterPro" id="IPR005946">
    <property type="entry name" value="Rib-P_diPkinase"/>
</dbReference>
<evidence type="ECO:0000256" key="1">
    <source>
        <dbReference type="ARBA" id="ARBA00006478"/>
    </source>
</evidence>
<evidence type="ECO:0000313" key="4">
    <source>
        <dbReference type="Proteomes" id="UP001652620"/>
    </source>
</evidence>
<dbReference type="Pfam" id="PF13793">
    <property type="entry name" value="Pribosyltran_N"/>
    <property type="match status" value="1"/>
</dbReference>
<dbReference type="InterPro" id="IPR029057">
    <property type="entry name" value="PRTase-like"/>
</dbReference>
<accession>A0A6I9VKB0</accession>
<dbReference type="FunFam" id="3.40.50.2020:FF:000024">
    <property type="entry name" value="Putative phosphoribosyl pyrophosphate synthase-associated protein 1"/>
    <property type="match status" value="1"/>
</dbReference>
<evidence type="ECO:0000313" key="5">
    <source>
        <dbReference type="RefSeq" id="XP_011204086.1"/>
    </source>
</evidence>
<dbReference type="GO" id="GO:0006164">
    <property type="term" value="P:purine nucleotide biosynthetic process"/>
    <property type="evidence" value="ECO:0007669"/>
    <property type="project" value="TreeGrafter"/>
</dbReference>
<dbReference type="GO" id="GO:0006015">
    <property type="term" value="P:5-phosphoribose 1-diphosphate biosynthetic process"/>
    <property type="evidence" value="ECO:0007669"/>
    <property type="project" value="TreeGrafter"/>
</dbReference>
<dbReference type="GO" id="GO:0005737">
    <property type="term" value="C:cytoplasm"/>
    <property type="evidence" value="ECO:0007669"/>
    <property type="project" value="TreeGrafter"/>
</dbReference>
<dbReference type="InterPro" id="IPR000836">
    <property type="entry name" value="PRTase_dom"/>
</dbReference>
<evidence type="ECO:0000259" key="3">
    <source>
        <dbReference type="Pfam" id="PF13793"/>
    </source>
</evidence>
<dbReference type="PANTHER" id="PTHR10210">
    <property type="entry name" value="RIBOSE-PHOSPHATE DIPHOSPHOKINASE FAMILY MEMBER"/>
    <property type="match status" value="1"/>
</dbReference>
<organism evidence="4 5">
    <name type="scientific">Bactrocera dorsalis</name>
    <name type="common">Oriental fruit fly</name>
    <name type="synonym">Dacus dorsalis</name>
    <dbReference type="NCBI Taxonomy" id="27457"/>
    <lineage>
        <taxon>Eukaryota</taxon>
        <taxon>Metazoa</taxon>
        <taxon>Ecdysozoa</taxon>
        <taxon>Arthropoda</taxon>
        <taxon>Hexapoda</taxon>
        <taxon>Insecta</taxon>
        <taxon>Pterygota</taxon>
        <taxon>Neoptera</taxon>
        <taxon>Endopterygota</taxon>
        <taxon>Diptera</taxon>
        <taxon>Brachycera</taxon>
        <taxon>Muscomorpha</taxon>
        <taxon>Tephritoidea</taxon>
        <taxon>Tephritidae</taxon>
        <taxon>Bactrocera</taxon>
        <taxon>Bactrocera</taxon>
    </lineage>
</organism>
<dbReference type="Pfam" id="PF14572">
    <property type="entry name" value="Pribosyl_synth"/>
    <property type="match status" value="1"/>
</dbReference>
<dbReference type="Proteomes" id="UP001652620">
    <property type="component" value="Unplaced"/>
</dbReference>